<dbReference type="AlphaFoldDB" id="A0A432YQN2"/>
<keyword evidence="2" id="KW-1185">Reference proteome</keyword>
<evidence type="ECO:0000313" key="1">
    <source>
        <dbReference type="EMBL" id="RUO63657.1"/>
    </source>
</evidence>
<dbReference type="RefSeq" id="WP_126753366.1">
    <property type="nucleotide sequence ID" value="NZ_PIPY01000001.1"/>
</dbReference>
<dbReference type="Proteomes" id="UP000288259">
    <property type="component" value="Unassembled WGS sequence"/>
</dbReference>
<dbReference type="EMBL" id="PIPY01000001">
    <property type="protein sequence ID" value="RUO63657.1"/>
    <property type="molecule type" value="Genomic_DNA"/>
</dbReference>
<evidence type="ECO:0000313" key="2">
    <source>
        <dbReference type="Proteomes" id="UP000288259"/>
    </source>
</evidence>
<protein>
    <submittedName>
        <fullName evidence="1">Uncharacterized protein</fullName>
    </submittedName>
</protein>
<organism evidence="1 2">
    <name type="scientific">Pseudidiomarina insulisalsae</name>
    <dbReference type="NCBI Taxonomy" id="575789"/>
    <lineage>
        <taxon>Bacteria</taxon>
        <taxon>Pseudomonadati</taxon>
        <taxon>Pseudomonadota</taxon>
        <taxon>Gammaproteobacteria</taxon>
        <taxon>Alteromonadales</taxon>
        <taxon>Idiomarinaceae</taxon>
        <taxon>Pseudidiomarina</taxon>
    </lineage>
</organism>
<dbReference type="OrthoDB" id="9982223at2"/>
<gene>
    <name evidence="1" type="ORF">CWI71_00915</name>
</gene>
<accession>A0A432YQN2</accession>
<reference evidence="2" key="1">
    <citation type="journal article" date="2018" name="Front. Microbiol.">
        <title>Genome-Based Analysis Reveals the Taxonomy and Diversity of the Family Idiomarinaceae.</title>
        <authorList>
            <person name="Liu Y."/>
            <person name="Lai Q."/>
            <person name="Shao Z."/>
        </authorList>
    </citation>
    <scope>NUCLEOTIDE SEQUENCE [LARGE SCALE GENOMIC DNA]</scope>
    <source>
        <strain evidence="2">CVS-6</strain>
    </source>
</reference>
<sequence length="123" mass="13407">MADAGICLSDQDKRVTSKKVQVPYSYKYQQEGYQYLLEIDNEFGGLSFSSASLVVGELSDPEFFVSVNLTADGQRNGSVGTVIISKTLLKDAKLIAEYGNFCGGSGWEVIYPISEEPTSPFNS</sequence>
<name>A0A432YQN2_9GAMM</name>
<proteinExistence type="predicted"/>
<dbReference type="SUPFAM" id="SSF50789">
    <property type="entry name" value="Herpes virus serine proteinase, assemblin"/>
    <property type="match status" value="1"/>
</dbReference>
<comment type="caution">
    <text evidence="1">The sequence shown here is derived from an EMBL/GenBank/DDBJ whole genome shotgun (WGS) entry which is preliminary data.</text>
</comment>